<keyword evidence="2 5" id="KW-0812">Transmembrane</keyword>
<dbReference type="AlphaFoldDB" id="A0AAE3KEH1"/>
<organism evidence="7 8">
    <name type="scientific">Goodfellowiella coeruleoviolacea</name>
    <dbReference type="NCBI Taxonomy" id="334858"/>
    <lineage>
        <taxon>Bacteria</taxon>
        <taxon>Bacillati</taxon>
        <taxon>Actinomycetota</taxon>
        <taxon>Actinomycetes</taxon>
        <taxon>Pseudonocardiales</taxon>
        <taxon>Pseudonocardiaceae</taxon>
        <taxon>Goodfellowiella</taxon>
    </lineage>
</organism>
<protein>
    <recommendedName>
        <fullName evidence="6">DUF202 domain-containing protein</fullName>
    </recommendedName>
</protein>
<name>A0AAE3KEH1_9PSEU</name>
<keyword evidence="4 5" id="KW-0472">Membrane</keyword>
<dbReference type="EMBL" id="JAMTCK010000002">
    <property type="protein sequence ID" value="MCP2163897.1"/>
    <property type="molecule type" value="Genomic_DNA"/>
</dbReference>
<feature type="transmembrane region" description="Helical" evidence="5">
    <location>
        <begin position="21"/>
        <end position="39"/>
    </location>
</feature>
<comment type="caution">
    <text evidence="7">The sequence shown here is derived from an EMBL/GenBank/DDBJ whole genome shotgun (WGS) entry which is preliminary data.</text>
</comment>
<evidence type="ECO:0000256" key="2">
    <source>
        <dbReference type="ARBA" id="ARBA00022692"/>
    </source>
</evidence>
<evidence type="ECO:0000256" key="5">
    <source>
        <dbReference type="SAM" id="Phobius"/>
    </source>
</evidence>
<evidence type="ECO:0000313" key="7">
    <source>
        <dbReference type="EMBL" id="MCP2163897.1"/>
    </source>
</evidence>
<keyword evidence="8" id="KW-1185">Reference proteome</keyword>
<comment type="subcellular location">
    <subcellularLocation>
        <location evidence="1">Endomembrane system</location>
        <topology evidence="1">Multi-pass membrane protein</topology>
    </subcellularLocation>
</comment>
<feature type="transmembrane region" description="Helical" evidence="5">
    <location>
        <begin position="45"/>
        <end position="63"/>
    </location>
</feature>
<dbReference type="InterPro" id="IPR003807">
    <property type="entry name" value="DUF202"/>
</dbReference>
<dbReference type="RefSeq" id="WP_253767044.1">
    <property type="nucleotide sequence ID" value="NZ_JAMTCK010000002.1"/>
</dbReference>
<proteinExistence type="predicted"/>
<evidence type="ECO:0000259" key="6">
    <source>
        <dbReference type="Pfam" id="PF02656"/>
    </source>
</evidence>
<accession>A0AAE3KEH1</accession>
<sequence>MAADRDPGLQPERTALAWQRTAFTATVLAVLLVRAGVLHAAPLEIAAGVLASVLVLVCLTAVRAPAAAGSSRRRLAVAAFAAAGTGLLTTAQLLVTG</sequence>
<evidence type="ECO:0000256" key="4">
    <source>
        <dbReference type="ARBA" id="ARBA00023136"/>
    </source>
</evidence>
<evidence type="ECO:0000256" key="3">
    <source>
        <dbReference type="ARBA" id="ARBA00022989"/>
    </source>
</evidence>
<dbReference type="Proteomes" id="UP001206128">
    <property type="component" value="Unassembled WGS sequence"/>
</dbReference>
<evidence type="ECO:0000313" key="8">
    <source>
        <dbReference type="Proteomes" id="UP001206128"/>
    </source>
</evidence>
<feature type="transmembrane region" description="Helical" evidence="5">
    <location>
        <begin position="75"/>
        <end position="95"/>
    </location>
</feature>
<evidence type="ECO:0000256" key="1">
    <source>
        <dbReference type="ARBA" id="ARBA00004127"/>
    </source>
</evidence>
<reference evidence="7" key="1">
    <citation type="submission" date="2022-06" db="EMBL/GenBank/DDBJ databases">
        <title>Genomic Encyclopedia of Archaeal and Bacterial Type Strains, Phase II (KMG-II): from individual species to whole genera.</title>
        <authorList>
            <person name="Goeker M."/>
        </authorList>
    </citation>
    <scope>NUCLEOTIDE SEQUENCE</scope>
    <source>
        <strain evidence="7">DSM 43935</strain>
    </source>
</reference>
<dbReference type="Pfam" id="PF02656">
    <property type="entry name" value="DUF202"/>
    <property type="match status" value="1"/>
</dbReference>
<dbReference type="GO" id="GO:0012505">
    <property type="term" value="C:endomembrane system"/>
    <property type="evidence" value="ECO:0007669"/>
    <property type="project" value="UniProtKB-SubCell"/>
</dbReference>
<keyword evidence="3 5" id="KW-1133">Transmembrane helix</keyword>
<feature type="domain" description="DUF202" evidence="6">
    <location>
        <begin position="6"/>
        <end position="60"/>
    </location>
</feature>
<gene>
    <name evidence="7" type="ORF">LX83_000737</name>
</gene>